<dbReference type="InterPro" id="IPR001977">
    <property type="entry name" value="Depp_CoAkinase"/>
</dbReference>
<reference evidence="10" key="1">
    <citation type="submission" date="2021-01" db="EMBL/GenBank/DDBJ databases">
        <title>Genomic Encyclopedia of Type Strains, Phase IV (KMG-IV): sequencing the most valuable type-strain genomes for metagenomic binning, comparative biology and taxonomic classification.</title>
        <authorList>
            <person name="Goeker M."/>
        </authorList>
    </citation>
    <scope>NUCLEOTIDE SEQUENCE</scope>
    <source>
        <strain evidence="10">DSM 25523</strain>
    </source>
</reference>
<comment type="catalytic activity">
    <reaction evidence="8">
        <text>3'-dephospho-CoA + ATP = ADP + CoA + H(+)</text>
        <dbReference type="Rhea" id="RHEA:18245"/>
        <dbReference type="ChEBI" id="CHEBI:15378"/>
        <dbReference type="ChEBI" id="CHEBI:30616"/>
        <dbReference type="ChEBI" id="CHEBI:57287"/>
        <dbReference type="ChEBI" id="CHEBI:57328"/>
        <dbReference type="ChEBI" id="CHEBI:456216"/>
        <dbReference type="EC" id="2.7.1.24"/>
    </reaction>
</comment>
<evidence type="ECO:0000256" key="6">
    <source>
        <dbReference type="ARBA" id="ARBA00022840"/>
    </source>
</evidence>
<comment type="similarity">
    <text evidence="1 8">Belongs to the CoaE family.</text>
</comment>
<organism evidence="10 11">
    <name type="scientific">Brevibacillus fulvus</name>
    <dbReference type="NCBI Taxonomy" id="1125967"/>
    <lineage>
        <taxon>Bacteria</taxon>
        <taxon>Bacillati</taxon>
        <taxon>Bacillota</taxon>
        <taxon>Bacilli</taxon>
        <taxon>Bacillales</taxon>
        <taxon>Paenibacillaceae</taxon>
        <taxon>Brevibacillus</taxon>
    </lineage>
</organism>
<dbReference type="HAMAP" id="MF_00376">
    <property type="entry name" value="Dephospho_CoA_kinase"/>
    <property type="match status" value="1"/>
</dbReference>
<evidence type="ECO:0000256" key="4">
    <source>
        <dbReference type="ARBA" id="ARBA00022741"/>
    </source>
</evidence>
<keyword evidence="5 8" id="KW-0418">Kinase</keyword>
<evidence type="ECO:0000256" key="7">
    <source>
        <dbReference type="ARBA" id="ARBA00022993"/>
    </source>
</evidence>
<keyword evidence="2 8" id="KW-0963">Cytoplasm</keyword>
<dbReference type="Gene3D" id="3.40.50.300">
    <property type="entry name" value="P-loop containing nucleotide triphosphate hydrolases"/>
    <property type="match status" value="1"/>
</dbReference>
<dbReference type="FunFam" id="3.40.50.300:FF:000991">
    <property type="entry name" value="Dephospho-CoA kinase"/>
    <property type="match status" value="1"/>
</dbReference>
<dbReference type="PANTHER" id="PTHR10695">
    <property type="entry name" value="DEPHOSPHO-COA KINASE-RELATED"/>
    <property type="match status" value="1"/>
</dbReference>
<dbReference type="GO" id="GO:0015937">
    <property type="term" value="P:coenzyme A biosynthetic process"/>
    <property type="evidence" value="ECO:0007669"/>
    <property type="project" value="UniProtKB-UniRule"/>
</dbReference>
<comment type="subcellular location">
    <subcellularLocation>
        <location evidence="8">Cytoplasm</location>
    </subcellularLocation>
</comment>
<dbReference type="SUPFAM" id="SSF52540">
    <property type="entry name" value="P-loop containing nucleoside triphosphate hydrolases"/>
    <property type="match status" value="1"/>
</dbReference>
<keyword evidence="6 8" id="KW-0067">ATP-binding</keyword>
<dbReference type="AlphaFoldDB" id="A0A938Y3J8"/>
<evidence type="ECO:0000313" key="11">
    <source>
        <dbReference type="Proteomes" id="UP000717624"/>
    </source>
</evidence>
<dbReference type="NCBIfam" id="TIGR00152">
    <property type="entry name" value="dephospho-CoA kinase"/>
    <property type="match status" value="1"/>
</dbReference>
<dbReference type="GO" id="GO:0005524">
    <property type="term" value="F:ATP binding"/>
    <property type="evidence" value="ECO:0007669"/>
    <property type="project" value="UniProtKB-UniRule"/>
</dbReference>
<comment type="function">
    <text evidence="8">Catalyzes the phosphorylation of the 3'-hydroxyl group of dephosphocoenzyme A to form coenzyme A.</text>
</comment>
<evidence type="ECO:0000256" key="8">
    <source>
        <dbReference type="HAMAP-Rule" id="MF_00376"/>
    </source>
</evidence>
<dbReference type="InterPro" id="IPR027417">
    <property type="entry name" value="P-loop_NTPase"/>
</dbReference>
<comment type="pathway">
    <text evidence="8">Cofactor biosynthesis; coenzyme A biosynthesis; CoA from (R)-pantothenate: step 5/5.</text>
</comment>
<sequence>MILGLTGGIATGKSTVTAMLRERGIPVIDADQIAREVVEPGKPAYEAIVEHFGKGILLPNGQIHRRLLGEIVFSDEGQRQKLNSIVHPEVRKVMREQAEEAEQSGAPIVFMDIPLLFESKLQHMVDKIVVVYAPESQQLSRMLERDELNEEQAIKRLRAQWPIEQKKQLADFLIDNQGSRAETETQVDQMLQKIKAELAR</sequence>
<dbReference type="Proteomes" id="UP000717624">
    <property type="component" value="Unassembled WGS sequence"/>
</dbReference>
<evidence type="ECO:0000256" key="3">
    <source>
        <dbReference type="ARBA" id="ARBA00022679"/>
    </source>
</evidence>
<evidence type="ECO:0000256" key="9">
    <source>
        <dbReference type="NCBIfam" id="TIGR00152"/>
    </source>
</evidence>
<keyword evidence="4 8" id="KW-0547">Nucleotide-binding</keyword>
<comment type="caution">
    <text evidence="10">The sequence shown here is derived from an EMBL/GenBank/DDBJ whole genome shotgun (WGS) entry which is preliminary data.</text>
</comment>
<dbReference type="RefSeq" id="WP_204519401.1">
    <property type="nucleotide sequence ID" value="NZ_BAABIN010000012.1"/>
</dbReference>
<evidence type="ECO:0000313" key="10">
    <source>
        <dbReference type="EMBL" id="MBM7591704.1"/>
    </source>
</evidence>
<dbReference type="Pfam" id="PF01121">
    <property type="entry name" value="CoaE"/>
    <property type="match status" value="1"/>
</dbReference>
<dbReference type="PROSITE" id="PS51219">
    <property type="entry name" value="DPCK"/>
    <property type="match status" value="1"/>
</dbReference>
<feature type="binding site" evidence="8">
    <location>
        <begin position="10"/>
        <end position="15"/>
    </location>
    <ligand>
        <name>ATP</name>
        <dbReference type="ChEBI" id="CHEBI:30616"/>
    </ligand>
</feature>
<keyword evidence="3 8" id="KW-0808">Transferase</keyword>
<evidence type="ECO:0000256" key="1">
    <source>
        <dbReference type="ARBA" id="ARBA00009018"/>
    </source>
</evidence>
<dbReference type="EC" id="2.7.1.24" evidence="8 9"/>
<dbReference type="GO" id="GO:0005737">
    <property type="term" value="C:cytoplasm"/>
    <property type="evidence" value="ECO:0007669"/>
    <property type="project" value="UniProtKB-SubCell"/>
</dbReference>
<dbReference type="EMBL" id="JAFBEB010000014">
    <property type="protein sequence ID" value="MBM7591704.1"/>
    <property type="molecule type" value="Genomic_DNA"/>
</dbReference>
<dbReference type="PANTHER" id="PTHR10695:SF46">
    <property type="entry name" value="BIFUNCTIONAL COENZYME A SYNTHASE-RELATED"/>
    <property type="match status" value="1"/>
</dbReference>
<name>A0A938Y3J8_9BACL</name>
<keyword evidence="7 8" id="KW-0173">Coenzyme A biosynthesis</keyword>
<keyword evidence="11" id="KW-1185">Reference proteome</keyword>
<evidence type="ECO:0000256" key="5">
    <source>
        <dbReference type="ARBA" id="ARBA00022777"/>
    </source>
</evidence>
<dbReference type="CDD" id="cd02022">
    <property type="entry name" value="DPCK"/>
    <property type="match status" value="1"/>
</dbReference>
<proteinExistence type="inferred from homology"/>
<protein>
    <recommendedName>
        <fullName evidence="8 9">Dephospho-CoA kinase</fullName>
        <ecNumber evidence="8 9">2.7.1.24</ecNumber>
    </recommendedName>
    <alternativeName>
        <fullName evidence="8">Dephosphocoenzyme A kinase</fullName>
    </alternativeName>
</protein>
<accession>A0A938Y3J8</accession>
<gene>
    <name evidence="8" type="primary">coaE</name>
    <name evidence="10" type="ORF">JOD01_003355</name>
</gene>
<dbReference type="GO" id="GO:0004140">
    <property type="term" value="F:dephospho-CoA kinase activity"/>
    <property type="evidence" value="ECO:0007669"/>
    <property type="project" value="UniProtKB-UniRule"/>
</dbReference>
<evidence type="ECO:0000256" key="2">
    <source>
        <dbReference type="ARBA" id="ARBA00022490"/>
    </source>
</evidence>